<evidence type="ECO:0000313" key="2">
    <source>
        <dbReference type="EMBL" id="KIO04004.1"/>
    </source>
</evidence>
<reference evidence="3" key="2">
    <citation type="submission" date="2015-01" db="EMBL/GenBank/DDBJ databases">
        <title>Evolutionary Origins and Diversification of the Mycorrhizal Mutualists.</title>
        <authorList>
            <consortium name="DOE Joint Genome Institute"/>
            <consortium name="Mycorrhizal Genomics Consortium"/>
            <person name="Kohler A."/>
            <person name="Kuo A."/>
            <person name="Nagy L.G."/>
            <person name="Floudas D."/>
            <person name="Copeland A."/>
            <person name="Barry K.W."/>
            <person name="Cichocki N."/>
            <person name="Veneault-Fourrey C."/>
            <person name="LaButti K."/>
            <person name="Lindquist E.A."/>
            <person name="Lipzen A."/>
            <person name="Lundell T."/>
            <person name="Morin E."/>
            <person name="Murat C."/>
            <person name="Riley R."/>
            <person name="Ohm R."/>
            <person name="Sun H."/>
            <person name="Tunlid A."/>
            <person name="Henrissat B."/>
            <person name="Grigoriev I.V."/>
            <person name="Hibbett D.S."/>
            <person name="Martin F."/>
        </authorList>
    </citation>
    <scope>NUCLEOTIDE SEQUENCE [LARGE SCALE GENOMIC DNA]</scope>
    <source>
        <strain evidence="3">Marx 270</strain>
    </source>
</reference>
<reference evidence="2 3" key="1">
    <citation type="submission" date="2014-04" db="EMBL/GenBank/DDBJ databases">
        <authorList>
            <consortium name="DOE Joint Genome Institute"/>
            <person name="Kuo A."/>
            <person name="Kohler A."/>
            <person name="Costa M.D."/>
            <person name="Nagy L.G."/>
            <person name="Floudas D."/>
            <person name="Copeland A."/>
            <person name="Barry K.W."/>
            <person name="Cichocki N."/>
            <person name="Veneault-Fourrey C."/>
            <person name="LaButti K."/>
            <person name="Lindquist E.A."/>
            <person name="Lipzen A."/>
            <person name="Lundell T."/>
            <person name="Morin E."/>
            <person name="Murat C."/>
            <person name="Sun H."/>
            <person name="Tunlid A."/>
            <person name="Henrissat B."/>
            <person name="Grigoriev I.V."/>
            <person name="Hibbett D.S."/>
            <person name="Martin F."/>
            <person name="Nordberg H.P."/>
            <person name="Cantor M.N."/>
            <person name="Hua S.X."/>
        </authorList>
    </citation>
    <scope>NUCLEOTIDE SEQUENCE [LARGE SCALE GENOMIC DNA]</scope>
    <source>
        <strain evidence="2 3">Marx 270</strain>
    </source>
</reference>
<protein>
    <submittedName>
        <fullName evidence="2">Uncharacterized protein</fullName>
    </submittedName>
</protein>
<feature type="transmembrane region" description="Helical" evidence="1">
    <location>
        <begin position="48"/>
        <end position="72"/>
    </location>
</feature>
<gene>
    <name evidence="2" type="ORF">M404DRAFT_598330</name>
</gene>
<dbReference type="InParanoid" id="A0A0C3P919"/>
<proteinExistence type="predicted"/>
<sequence>MHDTADSSTIKFIVAAIWILDTLHVAFMCHLLYYYLITHYGDLLSLDFVVWSFPASLLANFFVITIVLLFFAHKIHYLFRRQVRWLVTALIVGTFTCGDKDITQ</sequence>
<keyword evidence="1" id="KW-1133">Transmembrane helix</keyword>
<keyword evidence="3" id="KW-1185">Reference proteome</keyword>
<keyword evidence="1" id="KW-0472">Membrane</keyword>
<dbReference type="STRING" id="870435.A0A0C3P919"/>
<name>A0A0C3P919_PISTI</name>
<evidence type="ECO:0000313" key="3">
    <source>
        <dbReference type="Proteomes" id="UP000054217"/>
    </source>
</evidence>
<dbReference type="EMBL" id="KN831973">
    <property type="protein sequence ID" value="KIO04004.1"/>
    <property type="molecule type" value="Genomic_DNA"/>
</dbReference>
<organism evidence="2 3">
    <name type="scientific">Pisolithus tinctorius Marx 270</name>
    <dbReference type="NCBI Taxonomy" id="870435"/>
    <lineage>
        <taxon>Eukaryota</taxon>
        <taxon>Fungi</taxon>
        <taxon>Dikarya</taxon>
        <taxon>Basidiomycota</taxon>
        <taxon>Agaricomycotina</taxon>
        <taxon>Agaricomycetes</taxon>
        <taxon>Agaricomycetidae</taxon>
        <taxon>Boletales</taxon>
        <taxon>Sclerodermatineae</taxon>
        <taxon>Pisolithaceae</taxon>
        <taxon>Pisolithus</taxon>
    </lineage>
</organism>
<dbReference type="HOGENOM" id="CLU_2292814_0_0_1"/>
<feature type="transmembrane region" description="Helical" evidence="1">
    <location>
        <begin position="12"/>
        <end position="36"/>
    </location>
</feature>
<dbReference type="OrthoDB" id="3263055at2759"/>
<dbReference type="Proteomes" id="UP000054217">
    <property type="component" value="Unassembled WGS sequence"/>
</dbReference>
<evidence type="ECO:0000256" key="1">
    <source>
        <dbReference type="SAM" id="Phobius"/>
    </source>
</evidence>
<dbReference type="AlphaFoldDB" id="A0A0C3P919"/>
<keyword evidence="1" id="KW-0812">Transmembrane</keyword>
<accession>A0A0C3P919</accession>